<evidence type="ECO:0000256" key="1">
    <source>
        <dbReference type="SAM" id="MobiDB-lite"/>
    </source>
</evidence>
<dbReference type="EMBL" id="JACEIK010009895">
    <property type="protein sequence ID" value="MCE3214789.1"/>
    <property type="molecule type" value="Genomic_DNA"/>
</dbReference>
<organism evidence="2 3">
    <name type="scientific">Datura stramonium</name>
    <name type="common">Jimsonweed</name>
    <name type="synonym">Common thornapple</name>
    <dbReference type="NCBI Taxonomy" id="4076"/>
    <lineage>
        <taxon>Eukaryota</taxon>
        <taxon>Viridiplantae</taxon>
        <taxon>Streptophyta</taxon>
        <taxon>Embryophyta</taxon>
        <taxon>Tracheophyta</taxon>
        <taxon>Spermatophyta</taxon>
        <taxon>Magnoliopsida</taxon>
        <taxon>eudicotyledons</taxon>
        <taxon>Gunneridae</taxon>
        <taxon>Pentapetalae</taxon>
        <taxon>asterids</taxon>
        <taxon>lamiids</taxon>
        <taxon>Solanales</taxon>
        <taxon>Solanaceae</taxon>
        <taxon>Solanoideae</taxon>
        <taxon>Datureae</taxon>
        <taxon>Datura</taxon>
    </lineage>
</organism>
<name>A0ABS8WPG3_DATST</name>
<evidence type="ECO:0000313" key="3">
    <source>
        <dbReference type="Proteomes" id="UP000823775"/>
    </source>
</evidence>
<evidence type="ECO:0000313" key="2">
    <source>
        <dbReference type="EMBL" id="MCE3214789.1"/>
    </source>
</evidence>
<comment type="caution">
    <text evidence="2">The sequence shown here is derived from an EMBL/GenBank/DDBJ whole genome shotgun (WGS) entry which is preliminary data.</text>
</comment>
<accession>A0ABS8WPG3</accession>
<proteinExistence type="predicted"/>
<reference evidence="2 3" key="1">
    <citation type="journal article" date="2021" name="BMC Genomics">
        <title>Datura genome reveals duplications of psychoactive alkaloid biosynthetic genes and high mutation rate following tissue culture.</title>
        <authorList>
            <person name="Rajewski A."/>
            <person name="Carter-House D."/>
            <person name="Stajich J."/>
            <person name="Litt A."/>
        </authorList>
    </citation>
    <scope>NUCLEOTIDE SEQUENCE [LARGE SCALE GENOMIC DNA]</scope>
    <source>
        <strain evidence="2">AR-01</strain>
    </source>
</reference>
<dbReference type="Proteomes" id="UP000823775">
    <property type="component" value="Unassembled WGS sequence"/>
</dbReference>
<gene>
    <name evidence="2" type="ORF">HAX54_053326</name>
</gene>
<sequence>AFNLKREGKELSKSMKLKKRTEALSNGTDAPPGGTRQTPAKCRSILARSGRCISGTRFSTCESPVPVPSKS</sequence>
<feature type="non-terminal residue" evidence="2">
    <location>
        <position position="1"/>
    </location>
</feature>
<protein>
    <submittedName>
        <fullName evidence="2">Uncharacterized protein</fullName>
    </submittedName>
</protein>
<keyword evidence="3" id="KW-1185">Reference proteome</keyword>
<feature type="region of interest" description="Disordered" evidence="1">
    <location>
        <begin position="1"/>
        <end position="40"/>
    </location>
</feature>
<feature type="compositionally biased region" description="Basic and acidic residues" evidence="1">
    <location>
        <begin position="1"/>
        <end position="13"/>
    </location>
</feature>